<evidence type="ECO:0000256" key="1">
    <source>
        <dbReference type="ARBA" id="ARBA00005703"/>
    </source>
</evidence>
<dbReference type="GO" id="GO:0003824">
    <property type="term" value="F:catalytic activity"/>
    <property type="evidence" value="ECO:0007669"/>
    <property type="project" value="UniProtKB-ARBA"/>
</dbReference>
<evidence type="ECO:0000313" key="3">
    <source>
        <dbReference type="EMBL" id="KAF0728545.1"/>
    </source>
</evidence>
<proteinExistence type="inferred from homology"/>
<reference evidence="3 4" key="1">
    <citation type="submission" date="2019-06" db="EMBL/GenBank/DDBJ databases">
        <title>Genomics analysis of Aphanomyces spp. identifies a new class of oomycete effector associated with host adaptation.</title>
        <authorList>
            <person name="Gaulin E."/>
        </authorList>
    </citation>
    <scope>NUCLEOTIDE SEQUENCE [LARGE SCALE GENOMIC DNA]</scope>
    <source>
        <strain evidence="3 4">E</strain>
    </source>
</reference>
<dbReference type="InterPro" id="IPR035929">
    <property type="entry name" value="CoaB-like_sf"/>
</dbReference>
<evidence type="ECO:0000259" key="2">
    <source>
        <dbReference type="Pfam" id="PF04127"/>
    </source>
</evidence>
<dbReference type="SUPFAM" id="SSF102645">
    <property type="entry name" value="CoaB-like"/>
    <property type="match status" value="1"/>
</dbReference>
<dbReference type="EMBL" id="VJMI01015407">
    <property type="protein sequence ID" value="KAF0728545.1"/>
    <property type="molecule type" value="Genomic_DNA"/>
</dbReference>
<name>A0A6A5AC96_APHAT</name>
<dbReference type="Pfam" id="PF04127">
    <property type="entry name" value="DFP"/>
    <property type="match status" value="1"/>
</dbReference>
<dbReference type="Gene3D" id="3.40.50.10300">
    <property type="entry name" value="CoaB-like"/>
    <property type="match status" value="1"/>
</dbReference>
<accession>A0A6A5AC96</accession>
<comment type="caution">
    <text evidence="3">The sequence shown here is derived from an EMBL/GenBank/DDBJ whole genome shotgun (WGS) entry which is preliminary data.</text>
</comment>
<comment type="similarity">
    <text evidence="1">Belongs to the PPC synthetase family.</text>
</comment>
<gene>
    <name evidence="3" type="ORF">AaE_009431</name>
</gene>
<protein>
    <recommendedName>
        <fullName evidence="2">DNA/pantothenate metabolism flavoprotein C-terminal domain-containing protein</fullName>
    </recommendedName>
</protein>
<evidence type="ECO:0000313" key="4">
    <source>
        <dbReference type="Proteomes" id="UP000469452"/>
    </source>
</evidence>
<sequence>MTDKLASQRAIADAYFAATAAPSWTAEVKNELETFLAHQTSIGRCVVVVTSGGTTIPLERNTVRFIDNFSTGSRGASSAEYFVKLGYAVVFLHRPGCVMPFARHFQKSMGRDMSFQLLEHLAMAKDGHHMEISSDDRVSQARCVDALKSYKQAKQLNILHPISFVSVNDYFYALKLVAAAVAPLKERAVFYLAAAVSDFYIPDAELVEHKIQSHATVGQGLSLQLQNVPKLLGLLRHEWAPDAFYVSFKLETDETILKQKAQASIDNYGMHLVVANELKTRFDQVWLITKDAHTRLDKPEDDLDIELALTNAVSEMHYGFLASRHVHLPTSLPPAAAGTKPWDAPLRTLNQAVDEHKHEIVAVLLGGAISMLIHLVQRQYLK</sequence>
<dbReference type="Proteomes" id="UP000469452">
    <property type="component" value="Unassembled WGS sequence"/>
</dbReference>
<dbReference type="PANTHER" id="PTHR12290">
    <property type="entry name" value="CORNICHON-RELATED"/>
    <property type="match status" value="1"/>
</dbReference>
<dbReference type="InterPro" id="IPR007085">
    <property type="entry name" value="DNA/pantothenate-metab_flavo_C"/>
</dbReference>
<feature type="domain" description="DNA/pantothenate metabolism flavoprotein C-terminal" evidence="2">
    <location>
        <begin position="169"/>
        <end position="290"/>
    </location>
</feature>
<organism evidence="3 4">
    <name type="scientific">Aphanomyces astaci</name>
    <name type="common">Crayfish plague agent</name>
    <dbReference type="NCBI Taxonomy" id="112090"/>
    <lineage>
        <taxon>Eukaryota</taxon>
        <taxon>Sar</taxon>
        <taxon>Stramenopiles</taxon>
        <taxon>Oomycota</taxon>
        <taxon>Saprolegniomycetes</taxon>
        <taxon>Saprolegniales</taxon>
        <taxon>Verrucalvaceae</taxon>
        <taxon>Aphanomyces</taxon>
    </lineage>
</organism>
<dbReference type="VEuPathDB" id="FungiDB:H257_02811"/>
<dbReference type="GO" id="GO:0015937">
    <property type="term" value="P:coenzyme A biosynthetic process"/>
    <property type="evidence" value="ECO:0007669"/>
    <property type="project" value="UniProtKB-ARBA"/>
</dbReference>
<dbReference type="AlphaFoldDB" id="A0A6A5AC96"/>